<gene>
    <name evidence="2" type="ORF">J4Q44_G00072050</name>
</gene>
<organism evidence="2 3">
    <name type="scientific">Coregonus suidteri</name>
    <dbReference type="NCBI Taxonomy" id="861788"/>
    <lineage>
        <taxon>Eukaryota</taxon>
        <taxon>Metazoa</taxon>
        <taxon>Chordata</taxon>
        <taxon>Craniata</taxon>
        <taxon>Vertebrata</taxon>
        <taxon>Euteleostomi</taxon>
        <taxon>Actinopterygii</taxon>
        <taxon>Neopterygii</taxon>
        <taxon>Teleostei</taxon>
        <taxon>Protacanthopterygii</taxon>
        <taxon>Salmoniformes</taxon>
        <taxon>Salmonidae</taxon>
        <taxon>Coregoninae</taxon>
        <taxon>Coregonus</taxon>
    </lineage>
</organism>
<protein>
    <submittedName>
        <fullName evidence="2">Uncharacterized protein</fullName>
    </submittedName>
</protein>
<feature type="compositionally biased region" description="Polar residues" evidence="1">
    <location>
        <begin position="35"/>
        <end position="44"/>
    </location>
</feature>
<comment type="caution">
    <text evidence="2">The sequence shown here is derived from an EMBL/GenBank/DDBJ whole genome shotgun (WGS) entry which is preliminary data.</text>
</comment>
<feature type="compositionally biased region" description="Basic and acidic residues" evidence="1">
    <location>
        <begin position="101"/>
        <end position="114"/>
    </location>
</feature>
<feature type="compositionally biased region" description="Acidic residues" evidence="1">
    <location>
        <begin position="115"/>
        <end position="125"/>
    </location>
</feature>
<proteinExistence type="predicted"/>
<feature type="region of interest" description="Disordered" evidence="1">
    <location>
        <begin position="1"/>
        <end position="44"/>
    </location>
</feature>
<reference evidence="2 3" key="1">
    <citation type="submission" date="2021-04" db="EMBL/GenBank/DDBJ databases">
        <authorList>
            <person name="De Guttry C."/>
            <person name="Zahm M."/>
            <person name="Klopp C."/>
            <person name="Cabau C."/>
            <person name="Louis A."/>
            <person name="Berthelot C."/>
            <person name="Parey E."/>
            <person name="Roest Crollius H."/>
            <person name="Montfort J."/>
            <person name="Robinson-Rechavi M."/>
            <person name="Bucao C."/>
            <person name="Bouchez O."/>
            <person name="Gislard M."/>
            <person name="Lluch J."/>
            <person name="Milhes M."/>
            <person name="Lampietro C."/>
            <person name="Lopez Roques C."/>
            <person name="Donnadieu C."/>
            <person name="Braasch I."/>
            <person name="Desvignes T."/>
            <person name="Postlethwait J."/>
            <person name="Bobe J."/>
            <person name="Wedekind C."/>
            <person name="Guiguen Y."/>
        </authorList>
    </citation>
    <scope>NUCLEOTIDE SEQUENCE [LARGE SCALE GENOMIC DNA]</scope>
    <source>
        <strain evidence="2">Cs_M1</strain>
        <tissue evidence="2">Blood</tissue>
    </source>
</reference>
<name>A0AAN8R3T1_9TELE</name>
<sequence length="125" mass="13533">MLKAGMAKAALPKPGLQERAKQHSLAPSTTTTATGIKTSRSSNTLATDLRLSRLKRASSDDTLAKPALGAAATGSRMKKTVTVGAISDLADARPRSLSVMDSDRRRRDHWRTLEKEEEEAPQQHL</sequence>
<accession>A0AAN8R3T1</accession>
<dbReference type="AlphaFoldDB" id="A0AAN8R3T1"/>
<feature type="region of interest" description="Disordered" evidence="1">
    <location>
        <begin position="92"/>
        <end position="125"/>
    </location>
</feature>
<evidence type="ECO:0000256" key="1">
    <source>
        <dbReference type="SAM" id="MobiDB-lite"/>
    </source>
</evidence>
<dbReference type="EMBL" id="JAGTTL010000005">
    <property type="protein sequence ID" value="KAK6322413.1"/>
    <property type="molecule type" value="Genomic_DNA"/>
</dbReference>
<dbReference type="Proteomes" id="UP001356427">
    <property type="component" value="Unassembled WGS sequence"/>
</dbReference>
<keyword evidence="3" id="KW-1185">Reference proteome</keyword>
<evidence type="ECO:0000313" key="2">
    <source>
        <dbReference type="EMBL" id="KAK6322413.1"/>
    </source>
</evidence>
<evidence type="ECO:0000313" key="3">
    <source>
        <dbReference type="Proteomes" id="UP001356427"/>
    </source>
</evidence>